<evidence type="ECO:0000256" key="9">
    <source>
        <dbReference type="ARBA" id="ARBA00023268"/>
    </source>
</evidence>
<dbReference type="GO" id="GO:0004180">
    <property type="term" value="F:carboxypeptidase activity"/>
    <property type="evidence" value="ECO:0007669"/>
    <property type="project" value="UniProtKB-KW"/>
</dbReference>
<protein>
    <recommendedName>
        <fullName evidence="10">peptidoglycan glycosyltransferase</fullName>
        <ecNumber evidence="10">2.4.99.28</ecNumber>
    </recommendedName>
</protein>
<evidence type="ECO:0000313" key="14">
    <source>
        <dbReference type="EMBL" id="TLD71922.1"/>
    </source>
</evidence>
<dbReference type="EMBL" id="VAUV01000003">
    <property type="protein sequence ID" value="TLD71922.1"/>
    <property type="molecule type" value="Genomic_DNA"/>
</dbReference>
<keyword evidence="4" id="KW-0121">Carboxypeptidase</keyword>
<sequence>MPSRPVIPKLTRARALFFIALLLPLAAWYLLPLAIPLPKTLLAPQPLSPTYFASDGKPLRQLLAADGQRITTPVTYTDLPEPLIHALLAAEDQRFFSHGGIDLLAILRAAKDNLSQNRITSGASTLTQQLIKTTSPKAPRTYLQKIREALQARHLELTWSKQDILTAYFNRVSFGNLLTGIHSAAESYLNKPLRDLTPAECAFLAALPQSPTRLNPHRNLPAVQARQKRILCLMHQHGWLTEEALHLAQNEPLTLHRHSAHFSAPHATSLISNLKSEISNSIPTTIDRSLQQKVETTLTQHLNRLTHKNVTQAAAVIIENQTGHVLALAGSRDFFNSPDGQINGAWSPHSPGSALKPFTYLLALENGFTPATIIPDLPIEYATETGLYRPENYDRKNHGPVTLRHALGNSLNIPAVRLLQQIGGESILYTTLQNLGLTTLTEKPSHYGLGLTIGNAPVRLLELTNAYATLARLGQHQPWTLTPNPNSNLKSQISLRGSAANPEACFLIADILADNNARQQTFGPRSVIRLPFPCAVKTGTSTDYRDNWTLGFTPEYTVGVWAGNFDNTPMNQVSGVTGAGPIFRDLFLHLHRTRGTTWFTTPSELLTHTIDPRNGKIIPSNLTPSLTQQELFLPKTLPPTATAADYESTTNRAYLSPEYTAWLQTTDTWQRDLLAIRPNLNPPPRILTPTNGSTFVLDPDLPDQGRQLLLRSNQQTPTWTSPTLKITQTPNGLTHAHLEPGTHTLTLHLPDSDLTATTQIHVRPAQQKRTP</sequence>
<proteinExistence type="inferred from homology"/>
<evidence type="ECO:0000256" key="3">
    <source>
        <dbReference type="ARBA" id="ARBA00007739"/>
    </source>
</evidence>
<comment type="similarity">
    <text evidence="3">In the N-terminal section; belongs to the glycosyltransferase 51 family.</text>
</comment>
<keyword evidence="15" id="KW-1185">Reference proteome</keyword>
<evidence type="ECO:0000256" key="4">
    <source>
        <dbReference type="ARBA" id="ARBA00022645"/>
    </source>
</evidence>
<evidence type="ECO:0000259" key="12">
    <source>
        <dbReference type="Pfam" id="PF00905"/>
    </source>
</evidence>
<dbReference type="InterPro" id="IPR036950">
    <property type="entry name" value="PBP_transglycosylase"/>
</dbReference>
<dbReference type="Pfam" id="PF00912">
    <property type="entry name" value="Transgly"/>
    <property type="match status" value="1"/>
</dbReference>
<evidence type="ECO:0000256" key="2">
    <source>
        <dbReference type="ARBA" id="ARBA00007090"/>
    </source>
</evidence>
<dbReference type="Pfam" id="PF00905">
    <property type="entry name" value="Transpeptidase"/>
    <property type="match status" value="1"/>
</dbReference>
<dbReference type="Proteomes" id="UP000306196">
    <property type="component" value="Unassembled WGS sequence"/>
</dbReference>
<evidence type="ECO:0000256" key="11">
    <source>
        <dbReference type="ARBA" id="ARBA00049902"/>
    </source>
</evidence>
<dbReference type="GO" id="GO:0030288">
    <property type="term" value="C:outer membrane-bounded periplasmic space"/>
    <property type="evidence" value="ECO:0007669"/>
    <property type="project" value="TreeGrafter"/>
</dbReference>
<keyword evidence="6" id="KW-0328">Glycosyltransferase</keyword>
<accession>A0A5R8KI16</accession>
<dbReference type="Gene3D" id="3.40.710.10">
    <property type="entry name" value="DD-peptidase/beta-lactamase superfamily"/>
    <property type="match status" value="1"/>
</dbReference>
<dbReference type="Gene3D" id="1.10.3810.10">
    <property type="entry name" value="Biosynthetic peptidoglycan transglycosylase-like"/>
    <property type="match status" value="1"/>
</dbReference>
<organism evidence="14 15">
    <name type="scientific">Phragmitibacter flavus</name>
    <dbReference type="NCBI Taxonomy" id="2576071"/>
    <lineage>
        <taxon>Bacteria</taxon>
        <taxon>Pseudomonadati</taxon>
        <taxon>Verrucomicrobiota</taxon>
        <taxon>Verrucomicrobiia</taxon>
        <taxon>Verrucomicrobiales</taxon>
        <taxon>Verrucomicrobiaceae</taxon>
        <taxon>Phragmitibacter</taxon>
    </lineage>
</organism>
<dbReference type="GO" id="GO:0006508">
    <property type="term" value="P:proteolysis"/>
    <property type="evidence" value="ECO:0007669"/>
    <property type="project" value="UniProtKB-KW"/>
</dbReference>
<keyword evidence="5" id="KW-0645">Protease</keyword>
<evidence type="ECO:0000256" key="6">
    <source>
        <dbReference type="ARBA" id="ARBA00022676"/>
    </source>
</evidence>
<evidence type="ECO:0000313" key="15">
    <source>
        <dbReference type="Proteomes" id="UP000306196"/>
    </source>
</evidence>
<comment type="similarity">
    <text evidence="2">In the C-terminal section; belongs to the transpeptidase family.</text>
</comment>
<evidence type="ECO:0000256" key="1">
    <source>
        <dbReference type="ARBA" id="ARBA00004752"/>
    </source>
</evidence>
<dbReference type="PANTHER" id="PTHR32282">
    <property type="entry name" value="BINDING PROTEIN TRANSPEPTIDASE, PUTATIVE-RELATED"/>
    <property type="match status" value="1"/>
</dbReference>
<evidence type="ECO:0000256" key="10">
    <source>
        <dbReference type="ARBA" id="ARBA00044770"/>
    </source>
</evidence>
<dbReference type="InterPro" id="IPR001460">
    <property type="entry name" value="PCN-bd_Tpept"/>
</dbReference>
<feature type="domain" description="Penicillin-binding protein transpeptidase" evidence="12">
    <location>
        <begin position="314"/>
        <end position="586"/>
    </location>
</feature>
<comment type="catalytic activity">
    <reaction evidence="11">
        <text>[GlcNAc-(1-&gt;4)-Mur2Ac(oyl-L-Ala-gamma-D-Glu-L-Lys-D-Ala-D-Ala)](n)-di-trans,octa-cis-undecaprenyl diphosphate + beta-D-GlcNAc-(1-&gt;4)-Mur2Ac(oyl-L-Ala-gamma-D-Glu-L-Lys-D-Ala-D-Ala)-di-trans,octa-cis-undecaprenyl diphosphate = [GlcNAc-(1-&gt;4)-Mur2Ac(oyl-L-Ala-gamma-D-Glu-L-Lys-D-Ala-D-Ala)](n+1)-di-trans,octa-cis-undecaprenyl diphosphate + di-trans,octa-cis-undecaprenyl diphosphate + H(+)</text>
        <dbReference type="Rhea" id="RHEA:23708"/>
        <dbReference type="Rhea" id="RHEA-COMP:9602"/>
        <dbReference type="Rhea" id="RHEA-COMP:9603"/>
        <dbReference type="ChEBI" id="CHEBI:15378"/>
        <dbReference type="ChEBI" id="CHEBI:58405"/>
        <dbReference type="ChEBI" id="CHEBI:60033"/>
        <dbReference type="ChEBI" id="CHEBI:78435"/>
        <dbReference type="EC" id="2.4.99.28"/>
    </reaction>
</comment>
<dbReference type="OrthoDB" id="9766909at2"/>
<dbReference type="SUPFAM" id="SSF53955">
    <property type="entry name" value="Lysozyme-like"/>
    <property type="match status" value="1"/>
</dbReference>
<evidence type="ECO:0000256" key="5">
    <source>
        <dbReference type="ARBA" id="ARBA00022670"/>
    </source>
</evidence>
<dbReference type="InterPro" id="IPR001264">
    <property type="entry name" value="Glyco_trans_51"/>
</dbReference>
<reference evidence="14 15" key="1">
    <citation type="submission" date="2019-05" db="EMBL/GenBank/DDBJ databases">
        <title>Verrucobacter flavum gen. nov., sp. nov. a new member of the family Verrucomicrobiaceae.</title>
        <authorList>
            <person name="Szuroczki S."/>
            <person name="Abbaszade G."/>
            <person name="Szabo A."/>
            <person name="Felfoldi T."/>
            <person name="Schumann P."/>
            <person name="Boka K."/>
            <person name="Keki Z."/>
            <person name="Toumi M."/>
            <person name="Toth E."/>
        </authorList>
    </citation>
    <scope>NUCLEOTIDE SEQUENCE [LARGE SCALE GENOMIC DNA]</scope>
    <source>
        <strain evidence="14 15">MG-N-17</strain>
    </source>
</reference>
<comment type="pathway">
    <text evidence="1">Cell wall biogenesis; peptidoglycan biosynthesis.</text>
</comment>
<comment type="caution">
    <text evidence="14">The sequence shown here is derived from an EMBL/GenBank/DDBJ whole genome shotgun (WGS) entry which is preliminary data.</text>
</comment>
<feature type="domain" description="Glycosyl transferase family 51" evidence="13">
    <location>
        <begin position="67"/>
        <end position="234"/>
    </location>
</feature>
<keyword evidence="7" id="KW-0808">Transferase</keyword>
<gene>
    <name evidence="14" type="primary">pbpC</name>
    <name evidence="14" type="ORF">FEM03_04135</name>
</gene>
<dbReference type="GO" id="GO:0008955">
    <property type="term" value="F:peptidoglycan glycosyltransferase activity"/>
    <property type="evidence" value="ECO:0007669"/>
    <property type="project" value="UniProtKB-EC"/>
</dbReference>
<dbReference type="GO" id="GO:0008658">
    <property type="term" value="F:penicillin binding"/>
    <property type="evidence" value="ECO:0007669"/>
    <property type="project" value="InterPro"/>
</dbReference>
<dbReference type="AlphaFoldDB" id="A0A5R8KI16"/>
<dbReference type="RefSeq" id="WP_138084926.1">
    <property type="nucleotide sequence ID" value="NZ_VAUV01000003.1"/>
</dbReference>
<dbReference type="InterPro" id="IPR023346">
    <property type="entry name" value="Lysozyme-like_dom_sf"/>
</dbReference>
<dbReference type="PANTHER" id="PTHR32282:SF15">
    <property type="entry name" value="PENICILLIN-BINDING PROTEIN 1C"/>
    <property type="match status" value="1"/>
</dbReference>
<name>A0A5R8KI16_9BACT</name>
<dbReference type="SUPFAM" id="SSF56601">
    <property type="entry name" value="beta-lactamase/transpeptidase-like"/>
    <property type="match status" value="1"/>
</dbReference>
<dbReference type="InterPro" id="IPR011815">
    <property type="entry name" value="PBP_1c"/>
</dbReference>
<keyword evidence="8" id="KW-0378">Hydrolase</keyword>
<dbReference type="InterPro" id="IPR012338">
    <property type="entry name" value="Beta-lactam/transpept-like"/>
</dbReference>
<evidence type="ECO:0000259" key="13">
    <source>
        <dbReference type="Pfam" id="PF00912"/>
    </source>
</evidence>
<dbReference type="EC" id="2.4.99.28" evidence="10"/>
<dbReference type="GO" id="GO:0009252">
    <property type="term" value="P:peptidoglycan biosynthetic process"/>
    <property type="evidence" value="ECO:0007669"/>
    <property type="project" value="InterPro"/>
</dbReference>
<dbReference type="NCBIfam" id="TIGR02073">
    <property type="entry name" value="PBP_1c"/>
    <property type="match status" value="1"/>
</dbReference>
<evidence type="ECO:0000256" key="8">
    <source>
        <dbReference type="ARBA" id="ARBA00022801"/>
    </source>
</evidence>
<evidence type="ECO:0000256" key="7">
    <source>
        <dbReference type="ARBA" id="ARBA00022679"/>
    </source>
</evidence>
<keyword evidence="9" id="KW-0511">Multifunctional enzyme</keyword>
<dbReference type="InterPro" id="IPR050396">
    <property type="entry name" value="Glycosyltr_51/Transpeptidase"/>
</dbReference>